<proteinExistence type="predicted"/>
<protein>
    <submittedName>
        <fullName evidence="1">Uncharacterized protein</fullName>
    </submittedName>
</protein>
<name>V4HNT5_PSEL2</name>
<organism evidence="1 2">
    <name type="scientific">Pseudoalteromonas luteoviolacea (strain 2ta16)</name>
    <dbReference type="NCBI Taxonomy" id="1353533"/>
    <lineage>
        <taxon>Bacteria</taxon>
        <taxon>Pseudomonadati</taxon>
        <taxon>Pseudomonadota</taxon>
        <taxon>Gammaproteobacteria</taxon>
        <taxon>Alteromonadales</taxon>
        <taxon>Pseudoalteromonadaceae</taxon>
        <taxon>Pseudoalteromonas</taxon>
    </lineage>
</organism>
<accession>V4HNT5</accession>
<reference evidence="1 2" key="1">
    <citation type="submission" date="2013-07" db="EMBL/GenBank/DDBJ databases">
        <title>Draft genome sequence of Pseudoalteromonas luteoviolacea 2ta16.</title>
        <authorList>
            <person name="Allen E.E."/>
            <person name="Azam F."/>
            <person name="Podell S."/>
        </authorList>
    </citation>
    <scope>NUCLEOTIDE SEQUENCE [LARGE SCALE GENOMIC DNA]</scope>
    <source>
        <strain evidence="1 2">2ta16</strain>
    </source>
</reference>
<dbReference type="Proteomes" id="UP000017820">
    <property type="component" value="Unassembled WGS sequence"/>
</dbReference>
<dbReference type="GeneID" id="29923135"/>
<evidence type="ECO:0000313" key="2">
    <source>
        <dbReference type="Proteomes" id="UP000017820"/>
    </source>
</evidence>
<comment type="caution">
    <text evidence="1">The sequence shown here is derived from an EMBL/GenBank/DDBJ whole genome shotgun (WGS) entry which is preliminary data.</text>
</comment>
<dbReference type="EMBL" id="AUSV01000051">
    <property type="protein sequence ID" value="ESP92465.1"/>
    <property type="molecule type" value="Genomic_DNA"/>
</dbReference>
<gene>
    <name evidence="1" type="ORF">PL2TA16_04273</name>
</gene>
<dbReference type="Pfam" id="PF22098">
    <property type="entry name" value="DUF6942"/>
    <property type="match status" value="1"/>
</dbReference>
<evidence type="ECO:0000313" key="1">
    <source>
        <dbReference type="EMBL" id="ESP92465.1"/>
    </source>
</evidence>
<dbReference type="AlphaFoldDB" id="V4HNT5"/>
<sequence length="180" mass="21123">MKILTHGFGAAKGVLAVYVERHPNLEKYTKLHDVIPLQQGEIDYINQECGNGWRKLFNVYSKFIAQLQHPDHHFTNQSEGTKTWQQYRDNALLQSHSQEALLFSPPDLEQNSYQWHVIAGRTYAKRLLRDHDFTHSMVWIDEEFAIDPINKVIVCPYFDYRQLSNIKITKLVELIQDHTS</sequence>
<dbReference type="RefSeq" id="WP_023400096.1">
    <property type="nucleotide sequence ID" value="NZ_AUSV01000051.1"/>
</dbReference>
<dbReference type="PATRIC" id="fig|1353533.3.peg.3225"/>
<dbReference type="InterPro" id="IPR054222">
    <property type="entry name" value="DUF6942"/>
</dbReference>